<evidence type="ECO:0000256" key="1">
    <source>
        <dbReference type="SAM" id="MobiDB-lite"/>
    </source>
</evidence>
<keyword evidence="3" id="KW-1185">Reference proteome</keyword>
<proteinExistence type="predicted"/>
<evidence type="ECO:0000313" key="3">
    <source>
        <dbReference type="Proteomes" id="UP000601041"/>
    </source>
</evidence>
<protein>
    <recommendedName>
        <fullName evidence="4">CsbD-like protein</fullName>
    </recommendedName>
</protein>
<evidence type="ECO:0008006" key="4">
    <source>
        <dbReference type="Google" id="ProtNLM"/>
    </source>
</evidence>
<dbReference type="EMBL" id="CABFWE030000005">
    <property type="protein sequence ID" value="CAD7032427.1"/>
    <property type="molecule type" value="Genomic_DNA"/>
</dbReference>
<dbReference type="Proteomes" id="UP000601041">
    <property type="component" value="Unassembled WGS sequence"/>
</dbReference>
<gene>
    <name evidence="2" type="ORF">RHAB21_02000</name>
</gene>
<feature type="region of interest" description="Disordered" evidence="1">
    <location>
        <begin position="26"/>
        <end position="90"/>
    </location>
</feature>
<organism evidence="2 3">
    <name type="scientific">Pseudorhizobium halotolerans</name>
    <dbReference type="NCBI Taxonomy" id="1233081"/>
    <lineage>
        <taxon>Bacteria</taxon>
        <taxon>Pseudomonadati</taxon>
        <taxon>Pseudomonadota</taxon>
        <taxon>Alphaproteobacteria</taxon>
        <taxon>Hyphomicrobiales</taxon>
        <taxon>Rhizobiaceae</taxon>
        <taxon>Rhizobium/Agrobacterium group</taxon>
        <taxon>Pseudorhizobium</taxon>
    </lineage>
</organism>
<sequence>MRKRAAGFLSNRNHSHGNELFWQMMEEKMGIEQAPTEQGKESARGLKDSSKAEERHVEAEKGSDLAKGADRFEERARSSDGRSAGDKQHD</sequence>
<feature type="compositionally biased region" description="Basic and acidic residues" evidence="1">
    <location>
        <begin position="38"/>
        <end position="90"/>
    </location>
</feature>
<comment type="caution">
    <text evidence="2">The sequence shown here is derived from an EMBL/GenBank/DDBJ whole genome shotgun (WGS) entry which is preliminary data.</text>
</comment>
<name>A0ABN7JK35_9HYPH</name>
<evidence type="ECO:0000313" key="2">
    <source>
        <dbReference type="EMBL" id="CAD7032427.1"/>
    </source>
</evidence>
<accession>A0ABN7JK35</accession>
<reference evidence="2 3" key="1">
    <citation type="submission" date="2020-11" db="EMBL/GenBank/DDBJ databases">
        <authorList>
            <person name="Lassalle F."/>
        </authorList>
    </citation>
    <scope>NUCLEOTIDE SEQUENCE [LARGE SCALE GENOMIC DNA]</scope>
    <source>
        <strain evidence="2 3">AB21</strain>
    </source>
</reference>